<comment type="function">
    <text evidence="16">Involved in autophagy. Regulates early events but also late events of autophagosome formation through direct interaction with Atg16L1. Required for the formation of the autophagosome-like double-membrane structure that surrounds the Salmonella-containing vacuole (SCV) during S.typhimurium infection and subsequent xenophagy. Involved in repair of DNA damage caused by ionizing radiation, which subsequently improves cell survival by decreasing apoptosis. Inhibits PTK2/FAK1 and PTK2B/PYK2 kinase activity, affecting their downstream signaling pathways. Plays a role as a modulator of TGF-beta-signaling by restricting substrate specificity of RNF111. Functions as a DNA-binding transcription factor. Is a potent regulator of the RB1 pathway through induction of RB1 expression. Plays a crucial role in muscular differentiation. Plays an indispensable role in fetal hematopoiesis and in the regulation of neuronal homeostasis.</text>
</comment>
<proteinExistence type="predicted"/>
<protein>
    <recommendedName>
        <fullName evidence="17">RB1-inducible coiled-coil protein 1</fullName>
    </recommendedName>
    <alternativeName>
        <fullName evidence="18">FAK family kinase-interacting protein of 200 kDa</fullName>
    </alternativeName>
</protein>
<dbReference type="GO" id="GO:0031090">
    <property type="term" value="C:organelle membrane"/>
    <property type="evidence" value="ECO:0007669"/>
    <property type="project" value="UniProtKB-ARBA"/>
</dbReference>
<dbReference type="GO" id="GO:0005829">
    <property type="term" value="C:cytosol"/>
    <property type="evidence" value="ECO:0007669"/>
    <property type="project" value="UniProtKB-SubCell"/>
</dbReference>
<evidence type="ECO:0000256" key="7">
    <source>
        <dbReference type="ARBA" id="ARBA00022553"/>
    </source>
</evidence>
<sequence>MLYVFQVDTGTMITFDMTLALNTVSNLKEAIWSSYRIPVDRQVLLVSGGECLDPASRVCSYSAGTDTNPIFLFNKTNIESSPTSSGQHAPSSGSLENLTDIDSIKDQIKGCLDLPPTYMTVVSRAQLAQQLWEMAKDLSRRCEQLIHDQHLQHQGWAAVVANLEDVIVVFRQRAENFENAFMVYLGTKDDRLATLDSFEEDVALLREIPIIPSLLPSDSPSGDLTILDWIISQDNQKLESLSSECYKGLEKLNMSVIEALQREKKQVIENAENNKMKEIKGLEDRFFELDRLLNEGKTVVQDQYILAQAFLNNQNSASNERDSSILPDLCQAHQQQLMLMFRKHQHLDEIRRKCAKAKDELIGNLNTRLKWIMYVQHGLNETSNKLAIYNESLRRVRCQIEVVEQIHVAASIYGEAVVEVVRRKKFSESYNKWANQIAETMDKIHANEINLRNNFSARFEGHFLSALFSGLEDFPILFGNKRTEPFDLNLPTIPPEDIEMLRKAYPALPVEEELPDFTIDVSSTSRASEESSRSAVEIENLNLKLELERAKFELQTKDYEIQRLESLQAEEKDEFERTIKNETELRTVTLSEKDKEIQSLRDSIASLMEQHSSLSEVTTKEMRDLREELELIKTDHDKSIVEIQHRSETVVIETREKLLEEKENELRALREKHKAELEGLRSRYKLMSSFDQRSPSDIQDKSFDSLERIPRTDDLLAELGKVADLSQKNPNDGIINQMIKGIITRLEGSAIGMIPQSPEKGSTSPAILRARAGASEEGPMSRASIEAEEEPAMGNVKSVYGLDTSAIDATAMCNSSDDSETMSQELSEILIPSSDIVNLANNFAKAGRITIQSCKAGDNVFIYFNDKLKAYLVYLSNKNVYFLHTDCLKMLDHSQECPVKGFLAQVTEREFCVARRANNRYRVPQGFHFHRIRVKVLQIINDSSSK</sequence>
<evidence type="ECO:0000256" key="19">
    <source>
        <dbReference type="SAM" id="Coils"/>
    </source>
</evidence>
<dbReference type="FunFam" id="3.10.20.90:FF:000049">
    <property type="entry name" value="RB1-inducible coiled-coil protein 1 isoform X1"/>
    <property type="match status" value="1"/>
</dbReference>
<evidence type="ECO:0000313" key="22">
    <source>
        <dbReference type="EMBL" id="CAG7838501.1"/>
    </source>
</evidence>
<evidence type="ECO:0000313" key="23">
    <source>
        <dbReference type="Proteomes" id="UP000708208"/>
    </source>
</evidence>
<dbReference type="PANTHER" id="PTHR13222:SF1">
    <property type="entry name" value="RB1-INDUCIBLE COILED-COIL PROTEIN 1"/>
    <property type="match status" value="1"/>
</dbReference>
<evidence type="ECO:0000256" key="13">
    <source>
        <dbReference type="ARBA" id="ARBA00023228"/>
    </source>
</evidence>
<evidence type="ECO:0000256" key="18">
    <source>
        <dbReference type="ARBA" id="ARBA00080154"/>
    </source>
</evidence>
<name>A0A8J2Q7N3_9HEXA</name>
<evidence type="ECO:0000256" key="16">
    <source>
        <dbReference type="ARBA" id="ARBA00053494"/>
    </source>
</evidence>
<evidence type="ECO:0000256" key="6">
    <source>
        <dbReference type="ARBA" id="ARBA00022490"/>
    </source>
</evidence>
<dbReference type="GO" id="GO:0061723">
    <property type="term" value="P:glycophagy"/>
    <property type="evidence" value="ECO:0007669"/>
    <property type="project" value="TreeGrafter"/>
</dbReference>
<dbReference type="InterPro" id="IPR040040">
    <property type="entry name" value="ATG11"/>
</dbReference>
<comment type="subcellular location">
    <subcellularLocation>
        <location evidence="4">Cytoplasm</location>
        <location evidence="4">Cytosol</location>
    </subcellularLocation>
    <subcellularLocation>
        <location evidence="3">Lysosome</location>
    </subcellularLocation>
    <subcellularLocation>
        <location evidence="1">Nucleus</location>
    </subcellularLocation>
    <subcellularLocation>
        <location evidence="2">Preautophagosomal structure</location>
    </subcellularLocation>
</comment>
<dbReference type="GO" id="GO:0034727">
    <property type="term" value="P:piecemeal microautophagy of the nucleus"/>
    <property type="evidence" value="ECO:0007669"/>
    <property type="project" value="TreeGrafter"/>
</dbReference>
<dbReference type="GO" id="GO:0008285">
    <property type="term" value="P:negative regulation of cell population proliferation"/>
    <property type="evidence" value="ECO:0007669"/>
    <property type="project" value="UniProtKB-ARBA"/>
</dbReference>
<keyword evidence="7" id="KW-0597">Phosphoprotein</keyword>
<evidence type="ECO:0000256" key="2">
    <source>
        <dbReference type="ARBA" id="ARBA00004329"/>
    </source>
</evidence>
<reference evidence="22" key="1">
    <citation type="submission" date="2021-06" db="EMBL/GenBank/DDBJ databases">
        <authorList>
            <person name="Hodson N. C."/>
            <person name="Mongue J. A."/>
            <person name="Jaron S. K."/>
        </authorList>
    </citation>
    <scope>NUCLEOTIDE SEQUENCE</scope>
</reference>
<keyword evidence="23" id="KW-1185">Reference proteome</keyword>
<dbReference type="AlphaFoldDB" id="A0A8J2Q7N3"/>
<evidence type="ECO:0000256" key="11">
    <source>
        <dbReference type="ARBA" id="ARBA00023054"/>
    </source>
</evidence>
<keyword evidence="6" id="KW-0963">Cytoplasm</keyword>
<dbReference type="GO" id="GO:0034517">
    <property type="term" value="P:ribophagy"/>
    <property type="evidence" value="ECO:0007669"/>
    <property type="project" value="TreeGrafter"/>
</dbReference>
<evidence type="ECO:0000259" key="20">
    <source>
        <dbReference type="Pfam" id="PF04108"/>
    </source>
</evidence>
<evidence type="ECO:0000259" key="21">
    <source>
        <dbReference type="Pfam" id="PF10377"/>
    </source>
</evidence>
<dbReference type="Pfam" id="PF10377">
    <property type="entry name" value="ATG11"/>
    <property type="match status" value="1"/>
</dbReference>
<dbReference type="Proteomes" id="UP000708208">
    <property type="component" value="Unassembled WGS sequence"/>
</dbReference>
<dbReference type="GO" id="GO:0000045">
    <property type="term" value="P:autophagosome assembly"/>
    <property type="evidence" value="ECO:0007669"/>
    <property type="project" value="InterPro"/>
</dbReference>
<evidence type="ECO:0000256" key="12">
    <source>
        <dbReference type="ARBA" id="ARBA00023163"/>
    </source>
</evidence>
<dbReference type="GO" id="GO:1990316">
    <property type="term" value="C:Atg1/ULK1 kinase complex"/>
    <property type="evidence" value="ECO:0007669"/>
    <property type="project" value="TreeGrafter"/>
</dbReference>
<keyword evidence="10" id="KW-0805">Transcription regulation</keyword>
<evidence type="ECO:0000256" key="9">
    <source>
        <dbReference type="ARBA" id="ARBA00023006"/>
    </source>
</evidence>
<evidence type="ECO:0000256" key="15">
    <source>
        <dbReference type="ARBA" id="ARBA00023306"/>
    </source>
</evidence>
<dbReference type="PROSITE" id="PS00299">
    <property type="entry name" value="UBIQUITIN_1"/>
    <property type="match status" value="1"/>
</dbReference>
<dbReference type="GO" id="GO:0019901">
    <property type="term" value="F:protein kinase binding"/>
    <property type="evidence" value="ECO:0007669"/>
    <property type="project" value="UniProtKB-ARBA"/>
</dbReference>
<keyword evidence="15" id="KW-0131">Cell cycle</keyword>
<dbReference type="InterPro" id="IPR019460">
    <property type="entry name" value="Atg11_C"/>
</dbReference>
<dbReference type="CDD" id="cd17060">
    <property type="entry name" value="Ubl_RB1CC1"/>
    <property type="match status" value="1"/>
</dbReference>
<feature type="domain" description="Autophagy protein ATG17-like" evidence="20">
    <location>
        <begin position="124"/>
        <end position="464"/>
    </location>
</feature>
<gene>
    <name evidence="22" type="ORF">AFUS01_LOCUS47468</name>
</gene>
<dbReference type="GO" id="GO:0061709">
    <property type="term" value="P:reticulophagy"/>
    <property type="evidence" value="ECO:0007669"/>
    <property type="project" value="TreeGrafter"/>
</dbReference>
<feature type="coiled-coil region" evidence="19">
    <location>
        <begin position="257"/>
        <end position="285"/>
    </location>
</feature>
<keyword evidence="9" id="KW-0072">Autophagy</keyword>
<feature type="domain" description="Autophagy-related protein 11 C-terminal" evidence="21">
    <location>
        <begin position="845"/>
        <end position="935"/>
    </location>
</feature>
<dbReference type="GO" id="GO:0015031">
    <property type="term" value="P:protein transport"/>
    <property type="evidence" value="ECO:0007669"/>
    <property type="project" value="UniProtKB-KW"/>
</dbReference>
<dbReference type="InterPro" id="IPR019954">
    <property type="entry name" value="Ubiquitin_CS"/>
</dbReference>
<evidence type="ECO:0000256" key="8">
    <source>
        <dbReference type="ARBA" id="ARBA00022927"/>
    </source>
</evidence>
<keyword evidence="11 19" id="KW-0175">Coiled coil</keyword>
<keyword evidence="13" id="KW-0458">Lysosome</keyword>
<keyword evidence="5" id="KW-0813">Transport</keyword>
<organism evidence="22 23">
    <name type="scientific">Allacma fusca</name>
    <dbReference type="NCBI Taxonomy" id="39272"/>
    <lineage>
        <taxon>Eukaryota</taxon>
        <taxon>Metazoa</taxon>
        <taxon>Ecdysozoa</taxon>
        <taxon>Arthropoda</taxon>
        <taxon>Hexapoda</taxon>
        <taxon>Collembola</taxon>
        <taxon>Symphypleona</taxon>
        <taxon>Sminthuridae</taxon>
        <taxon>Allacma</taxon>
    </lineage>
</organism>
<dbReference type="GO" id="GO:0060090">
    <property type="term" value="F:molecular adaptor activity"/>
    <property type="evidence" value="ECO:0007669"/>
    <property type="project" value="TreeGrafter"/>
</dbReference>
<evidence type="ECO:0000256" key="14">
    <source>
        <dbReference type="ARBA" id="ARBA00023242"/>
    </source>
</evidence>
<accession>A0A8J2Q7N3</accession>
<evidence type="ECO:0000256" key="10">
    <source>
        <dbReference type="ARBA" id="ARBA00023015"/>
    </source>
</evidence>
<dbReference type="Pfam" id="PF04108">
    <property type="entry name" value="ATG17_like"/>
    <property type="match status" value="1"/>
</dbReference>
<keyword evidence="14" id="KW-0539">Nucleus</keyword>
<dbReference type="GO" id="GO:0034045">
    <property type="term" value="C:phagophore assembly site membrane"/>
    <property type="evidence" value="ECO:0007669"/>
    <property type="project" value="TreeGrafter"/>
</dbReference>
<keyword evidence="8" id="KW-0653">Protein transport</keyword>
<evidence type="ECO:0000256" key="3">
    <source>
        <dbReference type="ARBA" id="ARBA00004371"/>
    </source>
</evidence>
<dbReference type="GO" id="GO:0005764">
    <property type="term" value="C:lysosome"/>
    <property type="evidence" value="ECO:0007669"/>
    <property type="project" value="UniProtKB-SubCell"/>
</dbReference>
<evidence type="ECO:0000256" key="5">
    <source>
        <dbReference type="ARBA" id="ARBA00022448"/>
    </source>
</evidence>
<keyword evidence="12" id="KW-0804">Transcription</keyword>
<dbReference type="InterPro" id="IPR045326">
    <property type="entry name" value="ATG17-like_dom"/>
</dbReference>
<feature type="coiled-coil region" evidence="19">
    <location>
        <begin position="561"/>
        <end position="683"/>
    </location>
</feature>
<dbReference type="GO" id="GO:0005634">
    <property type="term" value="C:nucleus"/>
    <property type="evidence" value="ECO:0007669"/>
    <property type="project" value="UniProtKB-SubCell"/>
</dbReference>
<evidence type="ECO:0000256" key="1">
    <source>
        <dbReference type="ARBA" id="ARBA00004123"/>
    </source>
</evidence>
<dbReference type="EMBL" id="CAJVCH010571777">
    <property type="protein sequence ID" value="CAG7838501.1"/>
    <property type="molecule type" value="Genomic_DNA"/>
</dbReference>
<dbReference type="GO" id="GO:0000422">
    <property type="term" value="P:autophagy of mitochondrion"/>
    <property type="evidence" value="ECO:0007669"/>
    <property type="project" value="TreeGrafter"/>
</dbReference>
<dbReference type="OrthoDB" id="447953at2759"/>
<evidence type="ECO:0000256" key="17">
    <source>
        <dbReference type="ARBA" id="ARBA00069790"/>
    </source>
</evidence>
<comment type="caution">
    <text evidence="22">The sequence shown here is derived from an EMBL/GenBank/DDBJ whole genome shotgun (WGS) entry which is preliminary data.</text>
</comment>
<evidence type="ECO:0000256" key="4">
    <source>
        <dbReference type="ARBA" id="ARBA00004514"/>
    </source>
</evidence>
<dbReference type="PANTHER" id="PTHR13222">
    <property type="entry name" value="RB1-INDUCIBLE COILED-COIL"/>
    <property type="match status" value="1"/>
</dbReference>